<protein>
    <submittedName>
        <fullName evidence="2">Uncharacterized protein</fullName>
    </submittedName>
</protein>
<accession>A0A7J7MCU1</accession>
<comment type="caution">
    <text evidence="2">The sequence shown here is derived from an EMBL/GenBank/DDBJ whole genome shotgun (WGS) entry which is preliminary data.</text>
</comment>
<dbReference type="AlphaFoldDB" id="A0A7J7MCU1"/>
<evidence type="ECO:0000256" key="1">
    <source>
        <dbReference type="SAM" id="MobiDB-lite"/>
    </source>
</evidence>
<dbReference type="EMBL" id="JACGCM010001619">
    <property type="protein sequence ID" value="KAF6152662.1"/>
    <property type="molecule type" value="Genomic_DNA"/>
</dbReference>
<sequence length="237" mass="27198">MRNETTQSANKNDKKRKKNFVNDTKITLTQQQPSFAANNAPSKRSLEQWAKREKERQITMMDDTINNTYNNTNVGINEENSFTVATLKRALAQRTHQHNNIHECQDARNEAILPHASPMNDVNNLWNTLQFHNNLENAGENSDNCGVAPSEILGIDETTNTATRLRNHSFETGESSRGPIDIVNGPPQEPFMDEHFFNDDNMDLDFEFNNDPLIHETQHYFGKYGYRMSFVPRIVLA</sequence>
<feature type="compositionally biased region" description="Polar residues" evidence="1">
    <location>
        <begin position="1"/>
        <end position="10"/>
    </location>
</feature>
<evidence type="ECO:0000313" key="3">
    <source>
        <dbReference type="Proteomes" id="UP000541444"/>
    </source>
</evidence>
<gene>
    <name evidence="2" type="ORF">GIB67_008099</name>
</gene>
<name>A0A7J7MCU1_9MAGN</name>
<keyword evidence="3" id="KW-1185">Reference proteome</keyword>
<reference evidence="2 3" key="1">
    <citation type="journal article" date="2020" name="IScience">
        <title>Genome Sequencing of the Endangered Kingdonia uniflora (Circaeasteraceae, Ranunculales) Reveals Potential Mechanisms of Evolutionary Specialization.</title>
        <authorList>
            <person name="Sun Y."/>
            <person name="Deng T."/>
            <person name="Zhang A."/>
            <person name="Moore M.J."/>
            <person name="Landis J.B."/>
            <person name="Lin N."/>
            <person name="Zhang H."/>
            <person name="Zhang X."/>
            <person name="Huang J."/>
            <person name="Zhang X."/>
            <person name="Sun H."/>
            <person name="Wang H."/>
        </authorList>
    </citation>
    <scope>NUCLEOTIDE SEQUENCE [LARGE SCALE GENOMIC DNA]</scope>
    <source>
        <strain evidence="2">TB1705</strain>
        <tissue evidence="2">Leaf</tissue>
    </source>
</reference>
<proteinExistence type="predicted"/>
<feature type="region of interest" description="Disordered" evidence="1">
    <location>
        <begin position="1"/>
        <end position="47"/>
    </location>
</feature>
<evidence type="ECO:0000313" key="2">
    <source>
        <dbReference type="EMBL" id="KAF6152662.1"/>
    </source>
</evidence>
<feature type="compositionally biased region" description="Polar residues" evidence="1">
    <location>
        <begin position="21"/>
        <end position="42"/>
    </location>
</feature>
<organism evidence="2 3">
    <name type="scientific">Kingdonia uniflora</name>
    <dbReference type="NCBI Taxonomy" id="39325"/>
    <lineage>
        <taxon>Eukaryota</taxon>
        <taxon>Viridiplantae</taxon>
        <taxon>Streptophyta</taxon>
        <taxon>Embryophyta</taxon>
        <taxon>Tracheophyta</taxon>
        <taxon>Spermatophyta</taxon>
        <taxon>Magnoliopsida</taxon>
        <taxon>Ranunculales</taxon>
        <taxon>Circaeasteraceae</taxon>
        <taxon>Kingdonia</taxon>
    </lineage>
</organism>
<dbReference type="Proteomes" id="UP000541444">
    <property type="component" value="Unassembled WGS sequence"/>
</dbReference>